<keyword evidence="2" id="KW-0472">Membrane</keyword>
<gene>
    <name evidence="3" type="ORF">TVAG_199570</name>
</gene>
<feature type="transmembrane region" description="Helical" evidence="2">
    <location>
        <begin position="351"/>
        <end position="369"/>
    </location>
</feature>
<dbReference type="AlphaFoldDB" id="A2DDZ2"/>
<feature type="transmembrane region" description="Helical" evidence="2">
    <location>
        <begin position="82"/>
        <end position="100"/>
    </location>
</feature>
<dbReference type="KEGG" id="tva:5467066"/>
<dbReference type="VEuPathDB" id="TrichDB:TVAG_199570"/>
<feature type="transmembrane region" description="Helical" evidence="2">
    <location>
        <begin position="287"/>
        <end position="315"/>
    </location>
</feature>
<proteinExistence type="predicted"/>
<evidence type="ECO:0000256" key="1">
    <source>
        <dbReference type="SAM" id="MobiDB-lite"/>
    </source>
</evidence>
<evidence type="ECO:0000256" key="2">
    <source>
        <dbReference type="SAM" id="Phobius"/>
    </source>
</evidence>
<feature type="transmembrane region" description="Helical" evidence="2">
    <location>
        <begin position="206"/>
        <end position="228"/>
    </location>
</feature>
<feature type="transmembrane region" description="Helical" evidence="2">
    <location>
        <begin position="248"/>
        <end position="267"/>
    </location>
</feature>
<dbReference type="VEuPathDB" id="TrichDB:TVAGG3_1000190"/>
<feature type="compositionally biased region" description="Basic and acidic residues" evidence="1">
    <location>
        <begin position="1"/>
        <end position="18"/>
    </location>
</feature>
<name>A2DDZ2_TRIV3</name>
<dbReference type="InParanoid" id="A2DDZ2"/>
<dbReference type="Proteomes" id="UP000001542">
    <property type="component" value="Unassembled WGS sequence"/>
</dbReference>
<organism evidence="3 4">
    <name type="scientific">Trichomonas vaginalis (strain ATCC PRA-98 / G3)</name>
    <dbReference type="NCBI Taxonomy" id="412133"/>
    <lineage>
        <taxon>Eukaryota</taxon>
        <taxon>Metamonada</taxon>
        <taxon>Parabasalia</taxon>
        <taxon>Trichomonadida</taxon>
        <taxon>Trichomonadidae</taxon>
        <taxon>Trichomonas</taxon>
    </lineage>
</organism>
<keyword evidence="2" id="KW-0812">Transmembrane</keyword>
<protein>
    <submittedName>
        <fullName evidence="3">Uncharacterized protein</fullName>
    </submittedName>
</protein>
<evidence type="ECO:0000313" key="4">
    <source>
        <dbReference type="Proteomes" id="UP000001542"/>
    </source>
</evidence>
<dbReference type="SMR" id="A2DDZ2"/>
<accession>A2DDZ2</accession>
<keyword evidence="4" id="KW-1185">Reference proteome</keyword>
<feature type="region of interest" description="Disordered" evidence="1">
    <location>
        <begin position="1"/>
        <end position="22"/>
    </location>
</feature>
<feature type="transmembrane region" description="Helical" evidence="2">
    <location>
        <begin position="183"/>
        <end position="200"/>
    </location>
</feature>
<dbReference type="RefSeq" id="XP_001582504.1">
    <property type="nucleotide sequence ID" value="XM_001582454.1"/>
</dbReference>
<dbReference type="EMBL" id="DS113190">
    <property type="protein sequence ID" value="EAY21518.1"/>
    <property type="molecule type" value="Genomic_DNA"/>
</dbReference>
<sequence>MGEINKETHISDTQDKGKKAGLANRSKIQKSASFEEIQERLSTLIFIKYSKLFYWAARKYKSLADSLSKASNCYDMNTKIMIIAKFLIGIIASFIYSNFILTHDDEFPTHQIYFFFIFVFLLYISFFWISNEMILSSIFASILGSQIILTRLKNLSIDVKAWVCILMYPIQYALIRKPISCRFSQYFPLIVFINPVYFFALHLPGYSYLAMIPFAIYPVIQPIIDYYLFGLRYYDVQAYRFIKQLSTAIEVAVAFIATCAFSLLLGYKFSQKLSLEKLFKAFHPIPFIVYLFPMLICGTPQSKYYLFSAIILIIVPRDAENGNQSNHAIIDALLCIAFEAFESILNQNNFYFRYFALFVLLSLSFVKLTDI</sequence>
<evidence type="ECO:0000313" key="3">
    <source>
        <dbReference type="EMBL" id="EAY21518.1"/>
    </source>
</evidence>
<reference evidence="3" key="2">
    <citation type="journal article" date="2007" name="Science">
        <title>Draft genome sequence of the sexually transmitted pathogen Trichomonas vaginalis.</title>
        <authorList>
            <person name="Carlton J.M."/>
            <person name="Hirt R.P."/>
            <person name="Silva J.C."/>
            <person name="Delcher A.L."/>
            <person name="Schatz M."/>
            <person name="Zhao Q."/>
            <person name="Wortman J.R."/>
            <person name="Bidwell S.L."/>
            <person name="Alsmark U.C.M."/>
            <person name="Besteiro S."/>
            <person name="Sicheritz-Ponten T."/>
            <person name="Noel C.J."/>
            <person name="Dacks J.B."/>
            <person name="Foster P.G."/>
            <person name="Simillion C."/>
            <person name="Van de Peer Y."/>
            <person name="Miranda-Saavedra D."/>
            <person name="Barton G.J."/>
            <person name="Westrop G.D."/>
            <person name="Mueller S."/>
            <person name="Dessi D."/>
            <person name="Fiori P.L."/>
            <person name="Ren Q."/>
            <person name="Paulsen I."/>
            <person name="Zhang H."/>
            <person name="Bastida-Corcuera F.D."/>
            <person name="Simoes-Barbosa A."/>
            <person name="Brown M.T."/>
            <person name="Hayes R.D."/>
            <person name="Mukherjee M."/>
            <person name="Okumura C.Y."/>
            <person name="Schneider R."/>
            <person name="Smith A.J."/>
            <person name="Vanacova S."/>
            <person name="Villalvazo M."/>
            <person name="Haas B.J."/>
            <person name="Pertea M."/>
            <person name="Feldblyum T.V."/>
            <person name="Utterback T.R."/>
            <person name="Shu C.L."/>
            <person name="Osoegawa K."/>
            <person name="de Jong P.J."/>
            <person name="Hrdy I."/>
            <person name="Horvathova L."/>
            <person name="Zubacova Z."/>
            <person name="Dolezal P."/>
            <person name="Malik S.B."/>
            <person name="Logsdon J.M. Jr."/>
            <person name="Henze K."/>
            <person name="Gupta A."/>
            <person name="Wang C.C."/>
            <person name="Dunne R.L."/>
            <person name="Upcroft J.A."/>
            <person name="Upcroft P."/>
            <person name="White O."/>
            <person name="Salzberg S.L."/>
            <person name="Tang P."/>
            <person name="Chiu C.-H."/>
            <person name="Lee Y.-S."/>
            <person name="Embley T.M."/>
            <person name="Coombs G.H."/>
            <person name="Mottram J.C."/>
            <person name="Tachezy J."/>
            <person name="Fraser-Liggett C.M."/>
            <person name="Johnson P.J."/>
        </authorList>
    </citation>
    <scope>NUCLEOTIDE SEQUENCE [LARGE SCALE GENOMIC DNA]</scope>
    <source>
        <strain evidence="3">G3</strain>
    </source>
</reference>
<feature type="transmembrane region" description="Helical" evidence="2">
    <location>
        <begin position="112"/>
        <end position="129"/>
    </location>
</feature>
<reference evidence="3" key="1">
    <citation type="submission" date="2006-10" db="EMBL/GenBank/DDBJ databases">
        <authorList>
            <person name="Amadeo P."/>
            <person name="Zhao Q."/>
            <person name="Wortman J."/>
            <person name="Fraser-Liggett C."/>
            <person name="Carlton J."/>
        </authorList>
    </citation>
    <scope>NUCLEOTIDE SEQUENCE</scope>
    <source>
        <strain evidence="3">G3</strain>
    </source>
</reference>
<keyword evidence="2" id="KW-1133">Transmembrane helix</keyword>